<dbReference type="RefSeq" id="WP_379936541.1">
    <property type="nucleotide sequence ID" value="NZ_JBHTHY010000026.1"/>
</dbReference>
<dbReference type="PANTHER" id="PTHR12526">
    <property type="entry name" value="GLYCOSYLTRANSFERASE"/>
    <property type="match status" value="1"/>
</dbReference>
<protein>
    <submittedName>
        <fullName evidence="3">Glycosyltransferase family 4 protein</fullName>
    </submittedName>
</protein>
<name>A0ABW3B8C4_9FLAO</name>
<feature type="domain" description="Glycosyltransferase subfamily 4-like N-terminal" evidence="2">
    <location>
        <begin position="33"/>
        <end position="153"/>
    </location>
</feature>
<organism evidence="3 4">
    <name type="scientific">Maribacter chungangensis</name>
    <dbReference type="NCBI Taxonomy" id="1069117"/>
    <lineage>
        <taxon>Bacteria</taxon>
        <taxon>Pseudomonadati</taxon>
        <taxon>Bacteroidota</taxon>
        <taxon>Flavobacteriia</taxon>
        <taxon>Flavobacteriales</taxon>
        <taxon>Flavobacteriaceae</taxon>
        <taxon>Maribacter</taxon>
    </lineage>
</organism>
<dbReference type="CDD" id="cd03808">
    <property type="entry name" value="GT4_CapM-like"/>
    <property type="match status" value="1"/>
</dbReference>
<evidence type="ECO:0000313" key="4">
    <source>
        <dbReference type="Proteomes" id="UP001597012"/>
    </source>
</evidence>
<evidence type="ECO:0000259" key="2">
    <source>
        <dbReference type="Pfam" id="PF13477"/>
    </source>
</evidence>
<dbReference type="Pfam" id="PF00534">
    <property type="entry name" value="Glycos_transf_1"/>
    <property type="match status" value="1"/>
</dbReference>
<dbReference type="SUPFAM" id="SSF53756">
    <property type="entry name" value="UDP-Glycosyltransferase/glycogen phosphorylase"/>
    <property type="match status" value="1"/>
</dbReference>
<comment type="caution">
    <text evidence="3">The sequence shown here is derived from an EMBL/GenBank/DDBJ whole genome shotgun (WGS) entry which is preliminary data.</text>
</comment>
<evidence type="ECO:0000313" key="3">
    <source>
        <dbReference type="EMBL" id="MFD0799552.1"/>
    </source>
</evidence>
<sequence>MSIPTPTKERKKVIRTASLSGSLYVLLEGQLRFLNQYYDILAIGSDPDKWYIEKLAEREGIRSNEIIIERKIHIFKDIVSLYKLYLLFRSEKPFMVHSITPKAGLLTMTAAYFAGVPKRLHTFTGLIFPTKTGLMKHLLIFFDKIICRFATHIYPEGNGVKKDLLAYNVTKKPLKVIANGNVNGIDLNVYNPKAFSQTENILLRKQIGIEEKDMLFLFIGRLVNDKGVNELVNAFCEIVKTYTHAKLVMVGSHEGEFDLLPPSTWDKINSQPAIFCAGHQDNVRPFLAASDIFVFPSYREGFPNVVLEAGAMELPSIVTDINGSNEIIKDRTNGLIIPSKDELALFNAMQLMITDNALRTKMATNARPMIASRFKRSEVWSAILKEYQAIDSTV</sequence>
<proteinExistence type="predicted"/>
<feature type="domain" description="Glycosyl transferase family 1" evidence="1">
    <location>
        <begin position="203"/>
        <end position="367"/>
    </location>
</feature>
<evidence type="ECO:0000259" key="1">
    <source>
        <dbReference type="Pfam" id="PF00534"/>
    </source>
</evidence>
<accession>A0ABW3B8C4</accession>
<dbReference type="InterPro" id="IPR001296">
    <property type="entry name" value="Glyco_trans_1"/>
</dbReference>
<dbReference type="Gene3D" id="3.40.50.2000">
    <property type="entry name" value="Glycogen Phosphorylase B"/>
    <property type="match status" value="2"/>
</dbReference>
<gene>
    <name evidence="3" type="ORF">ACFQZJ_18930</name>
</gene>
<dbReference type="InterPro" id="IPR028098">
    <property type="entry name" value="Glyco_trans_4-like_N"/>
</dbReference>
<keyword evidence="4" id="KW-1185">Reference proteome</keyword>
<dbReference type="Proteomes" id="UP001597012">
    <property type="component" value="Unassembled WGS sequence"/>
</dbReference>
<dbReference type="Pfam" id="PF13477">
    <property type="entry name" value="Glyco_trans_4_2"/>
    <property type="match status" value="1"/>
</dbReference>
<reference evidence="4" key="1">
    <citation type="journal article" date="2019" name="Int. J. Syst. Evol. Microbiol.">
        <title>The Global Catalogue of Microorganisms (GCM) 10K type strain sequencing project: providing services to taxonomists for standard genome sequencing and annotation.</title>
        <authorList>
            <consortium name="The Broad Institute Genomics Platform"/>
            <consortium name="The Broad Institute Genome Sequencing Center for Infectious Disease"/>
            <person name="Wu L."/>
            <person name="Ma J."/>
        </authorList>
    </citation>
    <scope>NUCLEOTIDE SEQUENCE [LARGE SCALE GENOMIC DNA]</scope>
    <source>
        <strain evidence="4">CCUG 61948</strain>
    </source>
</reference>
<dbReference type="EMBL" id="JBHTHY010000026">
    <property type="protein sequence ID" value="MFD0799552.1"/>
    <property type="molecule type" value="Genomic_DNA"/>
</dbReference>